<accession>A0AA86S8E1</accession>
<dbReference type="InterPro" id="IPR034922">
    <property type="entry name" value="REX1-like_exo"/>
</dbReference>
<evidence type="ECO:0000259" key="9">
    <source>
        <dbReference type="SMART" id="SM00479"/>
    </source>
</evidence>
<evidence type="ECO:0000256" key="7">
    <source>
        <dbReference type="ARBA" id="ARBA00053817"/>
    </source>
</evidence>
<keyword evidence="6" id="KW-0539">Nucleus</keyword>
<comment type="similarity">
    <text evidence="2">Belongs to the REXO1/REXO3 family.</text>
</comment>
<dbReference type="GO" id="GO:0003676">
    <property type="term" value="F:nucleic acid binding"/>
    <property type="evidence" value="ECO:0007669"/>
    <property type="project" value="InterPro"/>
</dbReference>
<dbReference type="InterPro" id="IPR047021">
    <property type="entry name" value="REXO1/3/4-like"/>
</dbReference>
<gene>
    <name evidence="10" type="ORF">AYBTSS11_LOCUS11071</name>
</gene>
<dbReference type="PANTHER" id="PTHR12801:SF115">
    <property type="entry name" value="FI18136P1-RELATED"/>
    <property type="match status" value="1"/>
</dbReference>
<protein>
    <recommendedName>
        <fullName evidence="9">Exonuclease domain-containing protein</fullName>
    </recommendedName>
</protein>
<proteinExistence type="inferred from homology"/>
<keyword evidence="8" id="KW-0175">Coiled coil</keyword>
<organism evidence="10 11">
    <name type="scientific">Sphenostylis stenocarpa</name>
    <dbReference type="NCBI Taxonomy" id="92480"/>
    <lineage>
        <taxon>Eukaryota</taxon>
        <taxon>Viridiplantae</taxon>
        <taxon>Streptophyta</taxon>
        <taxon>Embryophyta</taxon>
        <taxon>Tracheophyta</taxon>
        <taxon>Spermatophyta</taxon>
        <taxon>Magnoliopsida</taxon>
        <taxon>eudicotyledons</taxon>
        <taxon>Gunneridae</taxon>
        <taxon>Pentapetalae</taxon>
        <taxon>rosids</taxon>
        <taxon>fabids</taxon>
        <taxon>Fabales</taxon>
        <taxon>Fabaceae</taxon>
        <taxon>Papilionoideae</taxon>
        <taxon>50 kb inversion clade</taxon>
        <taxon>NPAAA clade</taxon>
        <taxon>indigoferoid/millettioid clade</taxon>
        <taxon>Phaseoleae</taxon>
        <taxon>Sphenostylis</taxon>
    </lineage>
</organism>
<evidence type="ECO:0000313" key="11">
    <source>
        <dbReference type="Proteomes" id="UP001189624"/>
    </source>
</evidence>
<evidence type="ECO:0000256" key="5">
    <source>
        <dbReference type="ARBA" id="ARBA00022839"/>
    </source>
</evidence>
<dbReference type="EMBL" id="OY731400">
    <property type="protein sequence ID" value="CAJ1942889.1"/>
    <property type="molecule type" value="Genomic_DNA"/>
</dbReference>
<comment type="subcellular location">
    <subcellularLocation>
        <location evidence="1">Nucleus</location>
    </subcellularLocation>
</comment>
<evidence type="ECO:0000256" key="4">
    <source>
        <dbReference type="ARBA" id="ARBA00022801"/>
    </source>
</evidence>
<evidence type="ECO:0000256" key="6">
    <source>
        <dbReference type="ARBA" id="ARBA00023242"/>
    </source>
</evidence>
<dbReference type="PANTHER" id="PTHR12801">
    <property type="entry name" value="RNA EXONUCLEASE REXO1 / RECO3 FAMILY MEMBER-RELATED"/>
    <property type="match status" value="1"/>
</dbReference>
<name>A0AA86S8E1_9FABA</name>
<dbReference type="Gene3D" id="3.30.420.10">
    <property type="entry name" value="Ribonuclease H-like superfamily/Ribonuclease H"/>
    <property type="match status" value="1"/>
</dbReference>
<dbReference type="Gramene" id="rna-AYBTSS11_LOCUS11071">
    <property type="protein sequence ID" value="CAJ1942889.1"/>
    <property type="gene ID" value="gene-AYBTSS11_LOCUS11071"/>
</dbReference>
<dbReference type="GO" id="GO:0005634">
    <property type="term" value="C:nucleus"/>
    <property type="evidence" value="ECO:0007669"/>
    <property type="project" value="UniProtKB-SubCell"/>
</dbReference>
<feature type="domain" description="Exonuclease" evidence="9">
    <location>
        <begin position="46"/>
        <end position="206"/>
    </location>
</feature>
<sequence length="428" mass="48440">MLAAQRLVQVTLQHPLYPLDYSFPLIDEGWLIVNLKNKSKVMKSTSMVALDCEMVLCEDGTDAVVKVCAVDHNLEVKLDEFVKPDVKIVDYRTEITGITSQDLEGVTCSLADVQKSMKKLLSNGTILVGHSLHNDLRVLKLDYVRVIDTSYIFQSLDGSNRRPSLNSLCQAVLGCEVREKGATHICLDDARAAMNLVLAKIKHGVDKEFPISLVQEHDAKIDMAKLFIHKIPNVLNIETLHEIVPGEFKTELQASKKAQGRHYSALAVFKSPQEADDAYENVEGSESKDTYGRPQKFVKFRQSTGWFVTLFVRKMVTDESKDRTQSTKRALQTDEAVDVSKKPKIDKKIEEDAPAGLNKCDSDSHLKEIEALNQRLKHLYEIEALNQRLKQSELEIESLRKQLTQKDFEISLLNKMISSLDKRKKLKM</sequence>
<dbReference type="Pfam" id="PF00929">
    <property type="entry name" value="RNase_T"/>
    <property type="match status" value="1"/>
</dbReference>
<evidence type="ECO:0000256" key="3">
    <source>
        <dbReference type="ARBA" id="ARBA00022722"/>
    </source>
</evidence>
<dbReference type="InterPro" id="IPR012337">
    <property type="entry name" value="RNaseH-like_sf"/>
</dbReference>
<feature type="coiled-coil region" evidence="8">
    <location>
        <begin position="382"/>
        <end position="409"/>
    </location>
</feature>
<keyword evidence="5" id="KW-0269">Exonuclease</keyword>
<dbReference type="InterPro" id="IPR036397">
    <property type="entry name" value="RNaseH_sf"/>
</dbReference>
<dbReference type="InterPro" id="IPR013520">
    <property type="entry name" value="Ribonucl_H"/>
</dbReference>
<keyword evidence="11" id="KW-1185">Reference proteome</keyword>
<keyword evidence="4" id="KW-0378">Hydrolase</keyword>
<evidence type="ECO:0000313" key="10">
    <source>
        <dbReference type="EMBL" id="CAJ1942889.1"/>
    </source>
</evidence>
<evidence type="ECO:0000256" key="1">
    <source>
        <dbReference type="ARBA" id="ARBA00004123"/>
    </source>
</evidence>
<evidence type="ECO:0000256" key="2">
    <source>
        <dbReference type="ARBA" id="ARBA00006357"/>
    </source>
</evidence>
<evidence type="ECO:0000256" key="8">
    <source>
        <dbReference type="SAM" id="Coils"/>
    </source>
</evidence>
<dbReference type="GO" id="GO:0004527">
    <property type="term" value="F:exonuclease activity"/>
    <property type="evidence" value="ECO:0007669"/>
    <property type="project" value="UniProtKB-KW"/>
</dbReference>
<reference evidence="10" key="1">
    <citation type="submission" date="2023-10" db="EMBL/GenBank/DDBJ databases">
        <authorList>
            <person name="Domelevo Entfellner J.-B."/>
        </authorList>
    </citation>
    <scope>NUCLEOTIDE SEQUENCE</scope>
</reference>
<dbReference type="AlphaFoldDB" id="A0AA86S8E1"/>
<dbReference type="CDD" id="cd06145">
    <property type="entry name" value="REX1_like"/>
    <property type="match status" value="1"/>
</dbReference>
<dbReference type="SUPFAM" id="SSF53098">
    <property type="entry name" value="Ribonuclease H-like"/>
    <property type="match status" value="1"/>
</dbReference>
<dbReference type="SMART" id="SM00479">
    <property type="entry name" value="EXOIII"/>
    <property type="match status" value="1"/>
</dbReference>
<keyword evidence="3" id="KW-0540">Nuclease</keyword>
<comment type="function">
    <text evidence="7">3'-5' exonuclease degrading single-stranded small RNAs.</text>
</comment>
<dbReference type="FunFam" id="3.30.420.10:FF:000080">
    <property type="entry name" value="Small RNA degrading nuclease 3"/>
    <property type="match status" value="1"/>
</dbReference>
<dbReference type="Proteomes" id="UP001189624">
    <property type="component" value="Chromosome 3"/>
</dbReference>